<organism evidence="1 2">
    <name type="scientific">[Clostridium] methylpentosum DSM 5476</name>
    <dbReference type="NCBI Taxonomy" id="537013"/>
    <lineage>
        <taxon>Bacteria</taxon>
        <taxon>Bacillati</taxon>
        <taxon>Bacillota</taxon>
        <taxon>Clostridia</taxon>
        <taxon>Eubacteriales</taxon>
        <taxon>Oscillospiraceae</taxon>
        <taxon>Oscillospiraceae incertae sedis</taxon>
    </lineage>
</organism>
<sequence length="194" mass="22084">MDEEFDIPLLNNIDDALSIANNELESYLDLLHDENIHHAYSIKQAIINLSSCMELLIKFRLLQEHWAFLFDDINKAKQHNLDTGNFVSVSFVRGIERLHNLCGIDTSTYFTSSQQLQKYRNRIVHFTLCDNFGAILKAVIGGIKDICAFASDEILPYIEIDDAVKEIGSELNKLSILQKNLQAVIADTKLENLK</sequence>
<evidence type="ECO:0000313" key="2">
    <source>
        <dbReference type="Proteomes" id="UP000003340"/>
    </source>
</evidence>
<dbReference type="HOGENOM" id="CLU_1493728_0_0_9"/>
<dbReference type="EMBL" id="ACEC01000020">
    <property type="protein sequence ID" value="EEG31850.1"/>
    <property type="molecule type" value="Genomic_DNA"/>
</dbReference>
<dbReference type="eggNOG" id="ENOG5030JFP">
    <property type="taxonomic scope" value="Bacteria"/>
</dbReference>
<dbReference type="Proteomes" id="UP000003340">
    <property type="component" value="Unassembled WGS sequence"/>
</dbReference>
<proteinExistence type="predicted"/>
<keyword evidence="2" id="KW-1185">Reference proteome</keyword>
<reference evidence="1 2" key="2">
    <citation type="submission" date="2009-02" db="EMBL/GenBank/DDBJ databases">
        <title>Draft genome sequence of Clostridium methylpentosum (DSM 5476).</title>
        <authorList>
            <person name="Sudarsanam P."/>
            <person name="Ley R."/>
            <person name="Guruge J."/>
            <person name="Turnbaugh P.J."/>
            <person name="Mahowald M."/>
            <person name="Liep D."/>
            <person name="Gordon J."/>
        </authorList>
    </citation>
    <scope>NUCLEOTIDE SEQUENCE [LARGE SCALE GENOMIC DNA]</scope>
    <source>
        <strain evidence="1 2">DSM 5476</strain>
    </source>
</reference>
<reference evidence="1 2" key="1">
    <citation type="submission" date="2009-01" db="EMBL/GenBank/DDBJ databases">
        <authorList>
            <person name="Fulton L."/>
            <person name="Clifton S."/>
            <person name="Fulton B."/>
            <person name="Xu J."/>
            <person name="Minx P."/>
            <person name="Pepin K.H."/>
            <person name="Johnson M."/>
            <person name="Bhonagiri V."/>
            <person name="Nash W.E."/>
            <person name="Mardis E.R."/>
            <person name="Wilson R.K."/>
        </authorList>
    </citation>
    <scope>NUCLEOTIDE SEQUENCE [LARGE SCALE GENOMIC DNA]</scope>
    <source>
        <strain evidence="1 2">DSM 5476</strain>
    </source>
</reference>
<evidence type="ECO:0000313" key="1">
    <source>
        <dbReference type="EMBL" id="EEG31850.1"/>
    </source>
</evidence>
<protein>
    <recommendedName>
        <fullName evidence="3">Cthe-2314-like HEPN domain-containing protein</fullName>
    </recommendedName>
</protein>
<comment type="caution">
    <text evidence="1">The sequence shown here is derived from an EMBL/GenBank/DDBJ whole genome shotgun (WGS) entry which is preliminary data.</text>
</comment>
<name>C0E9E0_9FIRM</name>
<accession>C0E9E0</accession>
<gene>
    <name evidence="1" type="ORF">CLOSTMETH_00438</name>
</gene>
<evidence type="ECO:0008006" key="3">
    <source>
        <dbReference type="Google" id="ProtNLM"/>
    </source>
</evidence>
<dbReference type="AlphaFoldDB" id="C0E9E0"/>